<reference key="1">
    <citation type="submission" date="2010-11" db="EMBL/GenBank/DDBJ databases">
        <title>The complete genome of chromosome of Calditerrivibrio nitroreducens DSM 19672.</title>
        <authorList>
            <consortium name="US DOE Joint Genome Institute (JGI-PGF)"/>
            <person name="Lucas S."/>
            <person name="Copeland A."/>
            <person name="Lapidus A."/>
            <person name="Bruce D."/>
            <person name="Goodwin L."/>
            <person name="Pitluck S."/>
            <person name="Kyrpides N."/>
            <person name="Mavromatis K."/>
            <person name="Ivanova N."/>
            <person name="Mikhailova N."/>
            <person name="Zeytun A."/>
            <person name="Brettin T."/>
            <person name="Detter J.C."/>
            <person name="Tapia R."/>
            <person name="Han C."/>
            <person name="Land M."/>
            <person name="Hauser L."/>
            <person name="Markowitz V."/>
            <person name="Cheng J.-F."/>
            <person name="Hugenholtz P."/>
            <person name="Woyke T."/>
            <person name="Wu D."/>
            <person name="Spring S."/>
            <person name="Schroeder M."/>
            <person name="Brambilla E."/>
            <person name="Klenk H.-P."/>
            <person name="Eisen J.A."/>
        </authorList>
    </citation>
    <scope>NUCLEOTIDE SEQUENCE [LARGE SCALE GENOMIC DNA]</scope>
    <source>
        <strain>DSM 19672</strain>
    </source>
</reference>
<sequence length="171" mass="19552" precursor="true">MITDKGAFLLDLFLVIIYKLSIFMKLTVVLAGKVRDTDYQRILNDYAMRLNSFVNFEFKELKVAEDHPLKDKEIAKLLELGKDGYTIAMDVNGESHTSESFANFLNETLNIKKNLVFYIGGAFGLGKEFVCRCDKLISLSRMTMAHKVALLVLMEQIYRAFTIISGHPYHK</sequence>
<comment type="subunit">
    <text evidence="5">Homodimer.</text>
</comment>
<evidence type="ECO:0000256" key="1">
    <source>
        <dbReference type="ARBA" id="ARBA00022603"/>
    </source>
</evidence>
<dbReference type="HOGENOM" id="CLU_100552_2_0_0"/>
<comment type="subcellular location">
    <subcellularLocation>
        <location evidence="5">Cytoplasm</location>
    </subcellularLocation>
</comment>
<keyword evidence="6" id="KW-1133">Transmembrane helix</keyword>
<keyword evidence="1 5" id="KW-0489">Methyltransferase</keyword>
<dbReference type="eggNOG" id="COG1576">
    <property type="taxonomic scope" value="Bacteria"/>
</dbReference>
<dbReference type="SUPFAM" id="SSF75217">
    <property type="entry name" value="alpha/beta knot"/>
    <property type="match status" value="1"/>
</dbReference>
<dbReference type="KEGG" id="cni:Calni_2051"/>
<dbReference type="HAMAP" id="MF_00658">
    <property type="entry name" value="23SrRNA_methyltr_H"/>
    <property type="match status" value="1"/>
</dbReference>
<feature type="binding site" evidence="5">
    <location>
        <position position="120"/>
    </location>
    <ligand>
        <name>S-adenosyl-L-methionine</name>
        <dbReference type="ChEBI" id="CHEBI:59789"/>
    </ligand>
</feature>
<organism evidence="7 8">
    <name type="scientific">Calditerrivibrio nitroreducens (strain DSM 19672 / NBRC 101217 / Yu37-1)</name>
    <dbReference type="NCBI Taxonomy" id="768670"/>
    <lineage>
        <taxon>Bacteria</taxon>
        <taxon>Pseudomonadati</taxon>
        <taxon>Deferribacterota</taxon>
        <taxon>Deferribacteres</taxon>
        <taxon>Deferribacterales</taxon>
        <taxon>Calditerrivibrionaceae</taxon>
    </lineage>
</organism>
<reference evidence="7 8" key="2">
    <citation type="journal article" date="2011" name="Stand. Genomic Sci.">
        <title>Complete genome sequence of Calditerrivibrio nitroreducens type strain (Yu37-1).</title>
        <authorList>
            <person name="Pitluck S."/>
            <person name="Sikorski J."/>
            <person name="Zeytun A."/>
            <person name="Lapidus A."/>
            <person name="Nolan M."/>
            <person name="Lucas S."/>
            <person name="Hammon N."/>
            <person name="Deshpande S."/>
            <person name="Cheng J.F."/>
            <person name="Tapia R."/>
            <person name="Han C."/>
            <person name="Goodwin L."/>
            <person name="Liolios K."/>
            <person name="Pagani I."/>
            <person name="Ivanova N."/>
            <person name="Mavromatis K."/>
            <person name="Pati A."/>
            <person name="Chen A."/>
            <person name="Palaniappan K."/>
            <person name="Hauser L."/>
            <person name="Chang Y.J."/>
            <person name="Jeffries C.D."/>
            <person name="Detter J.C."/>
            <person name="Brambilla E."/>
            <person name="Djao O.D."/>
            <person name="Rohde M."/>
            <person name="Spring S."/>
            <person name="Goker M."/>
            <person name="Woyke T."/>
            <person name="Bristow J."/>
            <person name="Eisen J.A."/>
            <person name="Markowitz V."/>
            <person name="Hugenholtz P."/>
            <person name="Kyrpides N.C."/>
            <person name="Klenk H.P."/>
            <person name="Land M."/>
        </authorList>
    </citation>
    <scope>NUCLEOTIDE SEQUENCE [LARGE SCALE GENOMIC DNA]</scope>
    <source>
        <strain evidence="8">DSM 19672 / NBRC 101217 / Yu37-1</strain>
    </source>
</reference>
<dbReference type="InterPro" id="IPR003742">
    <property type="entry name" value="RlmH-like"/>
</dbReference>
<dbReference type="STRING" id="768670.Calni_2051"/>
<dbReference type="PANTHER" id="PTHR33603:SF1">
    <property type="entry name" value="RIBOSOMAL RNA LARGE SUBUNIT METHYLTRANSFERASE H"/>
    <property type="match status" value="1"/>
</dbReference>
<evidence type="ECO:0000313" key="7">
    <source>
        <dbReference type="EMBL" id="ADR19945.1"/>
    </source>
</evidence>
<evidence type="ECO:0000256" key="6">
    <source>
        <dbReference type="SAM" id="Phobius"/>
    </source>
</evidence>
<dbReference type="GO" id="GO:0005737">
    <property type="term" value="C:cytoplasm"/>
    <property type="evidence" value="ECO:0007669"/>
    <property type="project" value="UniProtKB-SubCell"/>
</dbReference>
<proteinExistence type="inferred from homology"/>
<keyword evidence="8" id="KW-1185">Reference proteome</keyword>
<evidence type="ECO:0000256" key="3">
    <source>
        <dbReference type="ARBA" id="ARBA00022691"/>
    </source>
</evidence>
<evidence type="ECO:0000256" key="5">
    <source>
        <dbReference type="HAMAP-Rule" id="MF_00658"/>
    </source>
</evidence>
<accession>E4THT4</accession>
<comment type="caution">
    <text evidence="5">Lacks conserved residue(s) required for the propagation of feature annotation.</text>
</comment>
<dbReference type="InterPro" id="IPR029028">
    <property type="entry name" value="Alpha/beta_knot_MTases"/>
</dbReference>
<comment type="similarity">
    <text evidence="4 5">Belongs to the RNA methyltransferase RlmH family.</text>
</comment>
<dbReference type="PANTHER" id="PTHR33603">
    <property type="entry name" value="METHYLTRANSFERASE"/>
    <property type="match status" value="1"/>
</dbReference>
<feature type="binding site" evidence="5">
    <location>
        <begin position="139"/>
        <end position="144"/>
    </location>
    <ligand>
        <name>S-adenosyl-L-methionine</name>
        <dbReference type="ChEBI" id="CHEBI:59789"/>
    </ligand>
</feature>
<dbReference type="Pfam" id="PF02590">
    <property type="entry name" value="SPOUT_MTase"/>
    <property type="match status" value="1"/>
</dbReference>
<keyword evidence="5" id="KW-0698">rRNA processing</keyword>
<evidence type="ECO:0000313" key="8">
    <source>
        <dbReference type="Proteomes" id="UP000007039"/>
    </source>
</evidence>
<dbReference type="CDD" id="cd18081">
    <property type="entry name" value="RlmH-like"/>
    <property type="match status" value="1"/>
</dbReference>
<comment type="function">
    <text evidence="5">Specifically methylates the pseudouridine at position 1915 (m3Psi1915) in 23S rRNA.</text>
</comment>
<dbReference type="InterPro" id="IPR029026">
    <property type="entry name" value="tRNA_m1G_MTases_N"/>
</dbReference>
<evidence type="ECO:0000256" key="4">
    <source>
        <dbReference type="ARBA" id="ARBA00038303"/>
    </source>
</evidence>
<comment type="catalytic activity">
    <reaction evidence="5">
        <text>pseudouridine(1915) in 23S rRNA + S-adenosyl-L-methionine = N(3)-methylpseudouridine(1915) in 23S rRNA + S-adenosyl-L-homocysteine + H(+)</text>
        <dbReference type="Rhea" id="RHEA:42752"/>
        <dbReference type="Rhea" id="RHEA-COMP:10221"/>
        <dbReference type="Rhea" id="RHEA-COMP:10222"/>
        <dbReference type="ChEBI" id="CHEBI:15378"/>
        <dbReference type="ChEBI" id="CHEBI:57856"/>
        <dbReference type="ChEBI" id="CHEBI:59789"/>
        <dbReference type="ChEBI" id="CHEBI:65314"/>
        <dbReference type="ChEBI" id="CHEBI:74486"/>
        <dbReference type="EC" id="2.1.1.177"/>
    </reaction>
</comment>
<keyword evidence="3 5" id="KW-0949">S-adenosyl-L-methionine</keyword>
<gene>
    <name evidence="5" type="primary">rlmH</name>
    <name evidence="7" type="ordered locus">Calni_2051</name>
</gene>
<keyword evidence="6" id="KW-0812">Transmembrane</keyword>
<feature type="transmembrane region" description="Helical" evidence="6">
    <location>
        <begin position="12"/>
        <end position="32"/>
    </location>
</feature>
<name>E4THT4_CALNY</name>
<keyword evidence="2 5" id="KW-0808">Transferase</keyword>
<dbReference type="EC" id="2.1.1.177" evidence="5"/>
<dbReference type="AlphaFoldDB" id="E4THT4"/>
<evidence type="ECO:0000256" key="2">
    <source>
        <dbReference type="ARBA" id="ARBA00022679"/>
    </source>
</evidence>
<dbReference type="GO" id="GO:0070038">
    <property type="term" value="F:rRNA (pseudouridine-N3-)-methyltransferase activity"/>
    <property type="evidence" value="ECO:0007669"/>
    <property type="project" value="UniProtKB-UniRule"/>
</dbReference>
<dbReference type="Gene3D" id="3.40.1280.10">
    <property type="match status" value="1"/>
</dbReference>
<keyword evidence="5" id="KW-0963">Cytoplasm</keyword>
<dbReference type="Proteomes" id="UP000007039">
    <property type="component" value="Chromosome"/>
</dbReference>
<protein>
    <recommendedName>
        <fullName evidence="5">Ribosomal RNA large subunit methyltransferase H</fullName>
        <ecNumber evidence="5">2.1.1.177</ecNumber>
    </recommendedName>
    <alternativeName>
        <fullName evidence="5">23S rRNA (pseudouridine1915-N3)-methyltransferase</fullName>
    </alternativeName>
    <alternativeName>
        <fullName evidence="5">23S rRNA m3Psi1915 methyltransferase</fullName>
    </alternativeName>
    <alternativeName>
        <fullName evidence="5">rRNA (pseudouridine-N3-)-methyltransferase RlmH</fullName>
    </alternativeName>
</protein>
<keyword evidence="6" id="KW-0472">Membrane</keyword>
<dbReference type="EMBL" id="CP002347">
    <property type="protein sequence ID" value="ADR19945.1"/>
    <property type="molecule type" value="Genomic_DNA"/>
</dbReference>
<dbReference type="PIRSF" id="PIRSF004505">
    <property type="entry name" value="MT_bac"/>
    <property type="match status" value="1"/>
</dbReference>